<organism evidence="3 5">
    <name type="scientific">Carya illinoinensis</name>
    <name type="common">Pecan</name>
    <dbReference type="NCBI Taxonomy" id="32201"/>
    <lineage>
        <taxon>Eukaryota</taxon>
        <taxon>Viridiplantae</taxon>
        <taxon>Streptophyta</taxon>
        <taxon>Embryophyta</taxon>
        <taxon>Tracheophyta</taxon>
        <taxon>Spermatophyta</taxon>
        <taxon>Magnoliopsida</taxon>
        <taxon>eudicotyledons</taxon>
        <taxon>Gunneridae</taxon>
        <taxon>Pentapetalae</taxon>
        <taxon>rosids</taxon>
        <taxon>fabids</taxon>
        <taxon>Fagales</taxon>
        <taxon>Juglandaceae</taxon>
        <taxon>Carya</taxon>
    </lineage>
</organism>
<dbReference type="EMBL" id="CM031823">
    <property type="protein sequence ID" value="KAG6628175.1"/>
    <property type="molecule type" value="Genomic_DNA"/>
</dbReference>
<keyword evidence="5" id="KW-1185">Reference proteome</keyword>
<comment type="caution">
    <text evidence="3">The sequence shown here is derived from an EMBL/GenBank/DDBJ whole genome shotgun (WGS) entry which is preliminary data.</text>
</comment>
<evidence type="ECO:0000313" key="5">
    <source>
        <dbReference type="Proteomes" id="UP000811609"/>
    </source>
</evidence>
<dbReference type="Pfam" id="PF21529">
    <property type="entry name" value="GLV1-2"/>
    <property type="match status" value="1"/>
</dbReference>
<dbReference type="Proteomes" id="UP000811246">
    <property type="component" value="Chromosome 15"/>
</dbReference>
<feature type="signal peptide" evidence="2">
    <location>
        <begin position="1"/>
        <end position="21"/>
    </location>
</feature>
<proteinExistence type="predicted"/>
<reference evidence="3" key="1">
    <citation type="submission" date="2020-12" db="EMBL/GenBank/DDBJ databases">
        <title>WGS assembly of Carya illinoinensis cv. Pawnee.</title>
        <authorList>
            <person name="Platts A."/>
            <person name="Shu S."/>
            <person name="Wright S."/>
            <person name="Barry K."/>
            <person name="Edger P."/>
            <person name="Pires J.C."/>
            <person name="Schmutz J."/>
        </authorList>
    </citation>
    <scope>NUCLEOTIDE SEQUENCE</scope>
    <source>
        <tissue evidence="3">Leaf</tissue>
    </source>
</reference>
<accession>A0A8T1NCY1</accession>
<dbReference type="EMBL" id="CM031839">
    <property type="protein sequence ID" value="KAG6676752.1"/>
    <property type="molecule type" value="Genomic_DNA"/>
</dbReference>
<gene>
    <name evidence="3" type="ORF">CIPAW_15G183400</name>
    <name evidence="4" type="ORF">I3842_15G167300</name>
</gene>
<keyword evidence="2" id="KW-0732">Signal</keyword>
<dbReference type="PANTHER" id="PTHR33743">
    <property type="entry name" value="PROTEIN GOLVEN 6-RELATED"/>
    <property type="match status" value="1"/>
</dbReference>
<sequence length="165" mass="18109">MRPYLAVSLLLWSLLLSEAQGIRLDKKYNFMSQGQQKVHVGEDGSDLMKKTNSGAGDQVTILCKDGHCSSGKNRKLITTTTSTTTTITTTSKNEISGQDDYNKADLMSKGQSGGNGEHGEKQTFMVSGKPTSDEHHEIAHEHFPDNTDIADMDYSPAKRKPPIHN</sequence>
<dbReference type="OrthoDB" id="1903945at2759"/>
<evidence type="ECO:0000313" key="4">
    <source>
        <dbReference type="EMBL" id="KAG6676752.1"/>
    </source>
</evidence>
<dbReference type="PANTHER" id="PTHR33743:SF19">
    <property type="entry name" value="PROTEIN GOLVEN 6"/>
    <property type="match status" value="1"/>
</dbReference>
<dbReference type="AlphaFoldDB" id="A0A8T1NCY1"/>
<reference evidence="4" key="2">
    <citation type="submission" date="2021-01" db="EMBL/GenBank/DDBJ databases">
        <authorList>
            <person name="Lovell J.T."/>
            <person name="Bentley N."/>
            <person name="Bhattarai G."/>
            <person name="Jenkins J.W."/>
            <person name="Sreedasyam A."/>
            <person name="Alarcon Y."/>
            <person name="Bock C."/>
            <person name="Boston L."/>
            <person name="Carlson J."/>
            <person name="Cervantes K."/>
            <person name="Clermont K."/>
            <person name="Krom N."/>
            <person name="Kubenka K."/>
            <person name="Mamidi S."/>
            <person name="Mattison C."/>
            <person name="Monteros M."/>
            <person name="Pisani C."/>
            <person name="Plott C."/>
            <person name="Rajasekar S."/>
            <person name="Rhein H.S."/>
            <person name="Rohla C."/>
            <person name="Song M."/>
            <person name="Hilaire R.S."/>
            <person name="Shu S."/>
            <person name="Wells L."/>
            <person name="Wang X."/>
            <person name="Webber J."/>
            <person name="Heerema R.J."/>
            <person name="Klein P."/>
            <person name="Conner P."/>
            <person name="Grauke L."/>
            <person name="Grimwood J."/>
            <person name="Schmutz J."/>
            <person name="Randall J.J."/>
        </authorList>
    </citation>
    <scope>NUCLEOTIDE SEQUENCE</scope>
    <source>
        <tissue evidence="4">Leaf</tissue>
    </source>
</reference>
<protein>
    <submittedName>
        <fullName evidence="3">Uncharacterized protein</fullName>
    </submittedName>
</protein>
<name>A0A8T1NCY1_CARIL</name>
<evidence type="ECO:0000256" key="1">
    <source>
        <dbReference type="SAM" id="MobiDB-lite"/>
    </source>
</evidence>
<dbReference type="InterPro" id="IPR049306">
    <property type="entry name" value="GLV1-2"/>
</dbReference>
<feature type="compositionally biased region" description="Basic and acidic residues" evidence="1">
    <location>
        <begin position="131"/>
        <end position="145"/>
    </location>
</feature>
<evidence type="ECO:0000313" key="3">
    <source>
        <dbReference type="EMBL" id="KAG6628175.1"/>
    </source>
</evidence>
<evidence type="ECO:0000256" key="2">
    <source>
        <dbReference type="SAM" id="SignalP"/>
    </source>
</evidence>
<feature type="chain" id="PRO_5035850498" evidence="2">
    <location>
        <begin position="22"/>
        <end position="165"/>
    </location>
</feature>
<dbReference type="Proteomes" id="UP000811609">
    <property type="component" value="Chromosome 15"/>
</dbReference>
<feature type="region of interest" description="Disordered" evidence="1">
    <location>
        <begin position="107"/>
        <end position="165"/>
    </location>
</feature>